<keyword evidence="3" id="KW-1185">Reference proteome</keyword>
<dbReference type="STRING" id="1844.UG56_015740"/>
<proteinExistence type="predicted"/>
<accession>A0A1J4N2M3</accession>
<dbReference type="InterPro" id="IPR027417">
    <property type="entry name" value="P-loop_NTPase"/>
</dbReference>
<evidence type="ECO:0000256" key="1">
    <source>
        <dbReference type="SAM" id="MobiDB-lite"/>
    </source>
</evidence>
<reference evidence="2" key="1">
    <citation type="submission" date="2016-10" db="EMBL/GenBank/DDBJ databases">
        <title>Draft Genome Sequence of Nocardioides luteus Strain BAFB, an Alkane-Degrading Bacterium Isolated from JP-7 Polluted Soil.</title>
        <authorList>
            <person name="Brown L."/>
            <person name="Ruiz O.N."/>
            <person name="Gunasekera T."/>
        </authorList>
    </citation>
    <scope>NUCLEOTIDE SEQUENCE [LARGE SCALE GENOMIC DNA]</scope>
    <source>
        <strain evidence="2">BAFB</strain>
    </source>
</reference>
<dbReference type="OrthoDB" id="5144031at2"/>
<dbReference type="Gene3D" id="3.40.50.300">
    <property type="entry name" value="P-loop containing nucleotide triphosphate hydrolases"/>
    <property type="match status" value="1"/>
</dbReference>
<feature type="region of interest" description="Disordered" evidence="1">
    <location>
        <begin position="347"/>
        <end position="369"/>
    </location>
</feature>
<evidence type="ECO:0000313" key="2">
    <source>
        <dbReference type="EMBL" id="OIJ25829.1"/>
    </source>
</evidence>
<dbReference type="RefSeq" id="WP_045548704.1">
    <property type="nucleotide sequence ID" value="NZ_JZDQ02000021.1"/>
</dbReference>
<feature type="compositionally biased region" description="Basic residues" evidence="1">
    <location>
        <begin position="359"/>
        <end position="369"/>
    </location>
</feature>
<organism evidence="2 3">
    <name type="scientific">Nocardioides luteus</name>
    <dbReference type="NCBI Taxonomy" id="1844"/>
    <lineage>
        <taxon>Bacteria</taxon>
        <taxon>Bacillati</taxon>
        <taxon>Actinomycetota</taxon>
        <taxon>Actinomycetes</taxon>
        <taxon>Propionibacteriales</taxon>
        <taxon>Nocardioidaceae</taxon>
        <taxon>Nocardioides</taxon>
    </lineage>
</organism>
<dbReference type="EMBL" id="JZDQ02000021">
    <property type="protein sequence ID" value="OIJ25829.1"/>
    <property type="molecule type" value="Genomic_DNA"/>
</dbReference>
<dbReference type="SUPFAM" id="SSF52540">
    <property type="entry name" value="P-loop containing nucleoside triphosphate hydrolases"/>
    <property type="match status" value="1"/>
</dbReference>
<evidence type="ECO:0000313" key="3">
    <source>
        <dbReference type="Proteomes" id="UP000033772"/>
    </source>
</evidence>
<gene>
    <name evidence="2" type="ORF">UG56_015740</name>
</gene>
<dbReference type="AlphaFoldDB" id="A0A1J4N2M3"/>
<dbReference type="Proteomes" id="UP000033772">
    <property type="component" value="Unassembled WGS sequence"/>
</dbReference>
<comment type="caution">
    <text evidence="2">The sequence shown here is derived from an EMBL/GenBank/DDBJ whole genome shotgun (WGS) entry which is preliminary data.</text>
</comment>
<protein>
    <recommendedName>
        <fullName evidence="4">Sulfotransferase family protein</fullName>
    </recommendedName>
</protein>
<sequence>MARKVFLHVGAPKTGTTYLQDRLFHNRVSLENHGVFYPVGNEPDFFRPALDLIDRPWGGMRKTVHGEWDTLVKRVRRHESETILISHHLFAGARPDRVEKAMTDLGEGGRTEVHIVYTARDIARVLAAEWQDQMQRERKVTFARYLERMQTAKQSRSAAWFWRTHGLPDVLSRWGRNLPPERVHLITVPHDGAPSEVLWRRFCEVVGIEESWTPIDSDRHNQSLGRAEATLLRRLNARLESQELTREDYRHLVTDVIAKRTLAHRDGRERVTMPPTAFDWADEVADSWIEWAELAKVDIAGDLDDLRPQRPEAGVEWVDPDAPRTKDVADAAIDALVAVVVEAARTDPPQGPVASRAARVMRRVRGRRS</sequence>
<evidence type="ECO:0008006" key="4">
    <source>
        <dbReference type="Google" id="ProtNLM"/>
    </source>
</evidence>
<name>A0A1J4N2M3_9ACTN</name>